<evidence type="ECO:0000259" key="13">
    <source>
        <dbReference type="Pfam" id="PF07244"/>
    </source>
</evidence>
<dbReference type="OrthoDB" id="9803054at2"/>
<organism evidence="15 16">
    <name type="scientific">Candidatus Erwinia haradaeae</name>
    <dbReference type="NCBI Taxonomy" id="1922217"/>
    <lineage>
        <taxon>Bacteria</taxon>
        <taxon>Pseudomonadati</taxon>
        <taxon>Pseudomonadota</taxon>
        <taxon>Gammaproteobacteria</taxon>
        <taxon>Enterobacterales</taxon>
        <taxon>Erwiniaceae</taxon>
        <taxon>Erwinia</taxon>
    </lineage>
</organism>
<evidence type="ECO:0000256" key="2">
    <source>
        <dbReference type="ARBA" id="ARBA00010248"/>
    </source>
</evidence>
<dbReference type="Gene3D" id="2.40.160.50">
    <property type="entry name" value="membrane protein fhac: a member of the omp85/tpsb transporter family"/>
    <property type="match status" value="1"/>
</dbReference>
<feature type="chain" id="PRO_5018989672" description="Translocation and assembly module subunit TamA" evidence="11">
    <location>
        <begin position="24"/>
        <end position="582"/>
    </location>
</feature>
<dbReference type="AlphaFoldDB" id="A0A451DCG5"/>
<comment type="subunit">
    <text evidence="10">Interacts with TamB to form the translocation and assembly module (TAM).</text>
</comment>
<dbReference type="Pfam" id="PF07244">
    <property type="entry name" value="POTRA"/>
    <property type="match status" value="1"/>
</dbReference>
<dbReference type="GO" id="GO:0097347">
    <property type="term" value="C:TAM protein secretion complex"/>
    <property type="evidence" value="ECO:0007669"/>
    <property type="project" value="TreeGrafter"/>
</dbReference>
<evidence type="ECO:0000259" key="12">
    <source>
        <dbReference type="Pfam" id="PF01103"/>
    </source>
</evidence>
<evidence type="ECO:0000256" key="10">
    <source>
        <dbReference type="ARBA" id="ARBA00093548"/>
    </source>
</evidence>
<keyword evidence="5" id="KW-0812">Transmembrane</keyword>
<evidence type="ECO:0000259" key="14">
    <source>
        <dbReference type="Pfam" id="PF17243"/>
    </source>
</evidence>
<dbReference type="InterPro" id="IPR010827">
    <property type="entry name" value="BamA/TamA_POTRA"/>
</dbReference>
<keyword evidence="7" id="KW-0472">Membrane</keyword>
<name>A0A451DCG5_9GAMM</name>
<evidence type="ECO:0000256" key="8">
    <source>
        <dbReference type="ARBA" id="ARBA00023237"/>
    </source>
</evidence>
<comment type="subcellular location">
    <subcellularLocation>
        <location evidence="1">Cell outer membrane</location>
    </subcellularLocation>
</comment>
<keyword evidence="8" id="KW-0998">Cell outer membrane</keyword>
<feature type="domain" description="POTRA" evidence="13">
    <location>
        <begin position="193"/>
        <end position="247"/>
    </location>
</feature>
<dbReference type="InterPro" id="IPR000184">
    <property type="entry name" value="Bac_surfAg_D15"/>
</dbReference>
<dbReference type="Gene3D" id="3.10.20.310">
    <property type="entry name" value="membrane protein fhac"/>
    <property type="match status" value="3"/>
</dbReference>
<dbReference type="GO" id="GO:0009279">
    <property type="term" value="C:cell outer membrane"/>
    <property type="evidence" value="ECO:0007669"/>
    <property type="project" value="UniProtKB-SubCell"/>
</dbReference>
<proteinExistence type="inferred from homology"/>
<evidence type="ECO:0000313" key="15">
    <source>
        <dbReference type="EMBL" id="VFP84134.1"/>
    </source>
</evidence>
<dbReference type="GO" id="GO:0009306">
    <property type="term" value="P:protein secretion"/>
    <property type="evidence" value="ECO:0007669"/>
    <property type="project" value="TreeGrafter"/>
</dbReference>
<protein>
    <recommendedName>
        <fullName evidence="3">Translocation and assembly module subunit TamA</fullName>
    </recommendedName>
    <alternativeName>
        <fullName evidence="9">Autotransporter assembly factor TamA</fullName>
    </alternativeName>
</protein>
<evidence type="ECO:0000256" key="6">
    <source>
        <dbReference type="ARBA" id="ARBA00022729"/>
    </source>
</evidence>
<dbReference type="EMBL" id="LR217720">
    <property type="protein sequence ID" value="VFP84134.1"/>
    <property type="molecule type" value="Genomic_DNA"/>
</dbReference>
<evidence type="ECO:0000256" key="3">
    <source>
        <dbReference type="ARBA" id="ARBA00015419"/>
    </source>
</evidence>
<dbReference type="Pfam" id="PF01103">
    <property type="entry name" value="Omp85"/>
    <property type="match status" value="1"/>
</dbReference>
<keyword evidence="6 11" id="KW-0732">Signal</keyword>
<gene>
    <name evidence="15" type="primary">tamA</name>
    <name evidence="15" type="ORF">ERCILAFE3058_230</name>
</gene>
<evidence type="ECO:0000256" key="7">
    <source>
        <dbReference type="ARBA" id="ARBA00023136"/>
    </source>
</evidence>
<reference evidence="15 16" key="1">
    <citation type="submission" date="2019-02" db="EMBL/GenBank/DDBJ databases">
        <authorList>
            <person name="Manzano-Marin A."/>
            <person name="Manzano-Marin A."/>
        </authorList>
    </citation>
    <scope>NUCLEOTIDE SEQUENCE [LARGE SCALE GENOMIC DNA]</scope>
    <source>
        <strain evidence="15 16">ErCilaricifoliae</strain>
    </source>
</reference>
<comment type="similarity">
    <text evidence="2">Belongs to the TamA family.</text>
</comment>
<evidence type="ECO:0000256" key="9">
    <source>
        <dbReference type="ARBA" id="ARBA00033063"/>
    </source>
</evidence>
<sequence precursor="true">MPKIYIYFLSAILMCSFSIDIQAAQANLQILGVSADVKINIQKRLSTVIKNKMLIDTHVRSHINQTIKETLRALGYYEPNISFKLLPSSTLRKYPLLTVNVIPGMPIKIAEEIVILRGMARNDNDYRNLFRTGKPPIGSILRHDDYENFKNSLNHLALRKGYFDAHYDKNQLRVSVPQHKAFWYIDYNSGPRYHFGKITFTGSQIREDFLQNLVPFKIGDSYAAHNLEELARRLSATGWFNSVAVIPEMGKINIKRMVPLHGFLTPRTKNTIEVGLGSATDVGPHIQARWNKRWLNNKGHNFRIISDISIPEKNLKWTYKIPILKNPLEQYYLLQGTIKHIHLNDTRSDASAITVSQCWDYSSGWQWAIHLHGIYDHFTQGNEINTAMLIYPSLTVDHTRSSDTLMMPVWGDSQHYSLDWSHSFWRSYTNFLIFKAHNVWIRTVKEDHRLIARIGLGWIMTKQFENIPPDLRFFAGGENSLRGYKYKGIAPQDATGKLTGASKLATSSMEYQYHIYGNWWIAIFIDLGAIMLNTHQDAIHSGAGCGIRWHSPIGPIKFDIARPILQHNTHNMQLYIGLGPEL</sequence>
<dbReference type="PANTHER" id="PTHR12815:SF47">
    <property type="entry name" value="TRANSLOCATION AND ASSEMBLY MODULE SUBUNIT TAMA"/>
    <property type="match status" value="1"/>
</dbReference>
<feature type="domain" description="Bacterial surface antigen (D15)" evidence="12">
    <location>
        <begin position="401"/>
        <end position="579"/>
    </location>
</feature>
<feature type="signal peptide" evidence="11">
    <location>
        <begin position="1"/>
        <end position="23"/>
    </location>
</feature>
<evidence type="ECO:0000256" key="1">
    <source>
        <dbReference type="ARBA" id="ARBA00004442"/>
    </source>
</evidence>
<accession>A0A451DCG5</accession>
<feature type="domain" description="TamA POTRA" evidence="14">
    <location>
        <begin position="28"/>
        <end position="101"/>
    </location>
</feature>
<dbReference type="InterPro" id="IPR039910">
    <property type="entry name" value="D15-like"/>
</dbReference>
<dbReference type="Pfam" id="PF17243">
    <property type="entry name" value="POTRA_TamA_1"/>
    <property type="match status" value="1"/>
</dbReference>
<dbReference type="InterPro" id="IPR035243">
    <property type="entry name" value="TamA_POTRA_Dom_1"/>
</dbReference>
<dbReference type="Proteomes" id="UP000294418">
    <property type="component" value="Chromosome"/>
</dbReference>
<evidence type="ECO:0000256" key="11">
    <source>
        <dbReference type="SAM" id="SignalP"/>
    </source>
</evidence>
<keyword evidence="4" id="KW-1134">Transmembrane beta strand</keyword>
<evidence type="ECO:0000256" key="5">
    <source>
        <dbReference type="ARBA" id="ARBA00022692"/>
    </source>
</evidence>
<evidence type="ECO:0000313" key="16">
    <source>
        <dbReference type="Proteomes" id="UP000294418"/>
    </source>
</evidence>
<evidence type="ECO:0000256" key="4">
    <source>
        <dbReference type="ARBA" id="ARBA00022452"/>
    </source>
</evidence>
<dbReference type="PANTHER" id="PTHR12815">
    <property type="entry name" value="SORTING AND ASSEMBLY MACHINERY SAMM50 PROTEIN FAMILY MEMBER"/>
    <property type="match status" value="1"/>
</dbReference>